<sequence>MATDLLNVPENPAKGFNKYFRFKLGRDSPSDARNTLHGGDHHDCSRNLSSGDEPSGGSAARRQVLPTKRTVVTSDNNCTIIRHAGDKRSILSQEDEAMNYSSPLTRWPSLRLPPPSIICYFGTAPYRDERLCFALAQRTRVWCCDCCCAPSKTI</sequence>
<gene>
    <name evidence="2" type="ORF">OIU84_025109</name>
</gene>
<evidence type="ECO:0000313" key="2">
    <source>
        <dbReference type="EMBL" id="KAJ6424257.1"/>
    </source>
</evidence>
<keyword evidence="3" id="KW-1185">Reference proteome</keyword>
<evidence type="ECO:0000256" key="1">
    <source>
        <dbReference type="SAM" id="MobiDB-lite"/>
    </source>
</evidence>
<proteinExistence type="predicted"/>
<name>A0AAD6PBF6_9ROSI</name>
<organism evidence="2 3">
    <name type="scientific">Salix udensis</name>
    <dbReference type="NCBI Taxonomy" id="889485"/>
    <lineage>
        <taxon>Eukaryota</taxon>
        <taxon>Viridiplantae</taxon>
        <taxon>Streptophyta</taxon>
        <taxon>Embryophyta</taxon>
        <taxon>Tracheophyta</taxon>
        <taxon>Spermatophyta</taxon>
        <taxon>Magnoliopsida</taxon>
        <taxon>eudicotyledons</taxon>
        <taxon>Gunneridae</taxon>
        <taxon>Pentapetalae</taxon>
        <taxon>rosids</taxon>
        <taxon>fabids</taxon>
        <taxon>Malpighiales</taxon>
        <taxon>Salicaceae</taxon>
        <taxon>Saliceae</taxon>
        <taxon>Salix</taxon>
    </lineage>
</organism>
<evidence type="ECO:0000313" key="3">
    <source>
        <dbReference type="Proteomes" id="UP001162972"/>
    </source>
</evidence>
<dbReference type="EMBL" id="JAPFFJ010000006">
    <property type="protein sequence ID" value="KAJ6424257.1"/>
    <property type="molecule type" value="Genomic_DNA"/>
</dbReference>
<dbReference type="Proteomes" id="UP001162972">
    <property type="component" value="Chromosome 16"/>
</dbReference>
<reference evidence="2 3" key="1">
    <citation type="journal article" date="2023" name="Int. J. Mol. Sci.">
        <title>De Novo Assembly and Annotation of 11 Diverse Shrub Willow (Salix) Genomes Reveals Novel Gene Organization in Sex-Linked Regions.</title>
        <authorList>
            <person name="Hyden B."/>
            <person name="Feng K."/>
            <person name="Yates T.B."/>
            <person name="Jawdy S."/>
            <person name="Cereghino C."/>
            <person name="Smart L.B."/>
            <person name="Muchero W."/>
        </authorList>
    </citation>
    <scope>NUCLEOTIDE SEQUENCE [LARGE SCALE GENOMIC DNA]</scope>
    <source>
        <tissue evidence="2">Shoot tip</tissue>
    </source>
</reference>
<comment type="caution">
    <text evidence="2">The sequence shown here is derived from an EMBL/GenBank/DDBJ whole genome shotgun (WGS) entry which is preliminary data.</text>
</comment>
<protein>
    <submittedName>
        <fullName evidence="2">Uncharacterized protein</fullName>
    </submittedName>
</protein>
<dbReference type="AlphaFoldDB" id="A0AAD6PBF6"/>
<feature type="region of interest" description="Disordered" evidence="1">
    <location>
        <begin position="31"/>
        <end position="63"/>
    </location>
</feature>
<accession>A0AAD6PBF6</accession>